<dbReference type="SUPFAM" id="SSF56059">
    <property type="entry name" value="Glutathione synthetase ATP-binding domain-like"/>
    <property type="match status" value="1"/>
</dbReference>
<dbReference type="InterPro" id="IPR052032">
    <property type="entry name" value="ATP-dep_AA_Ligase"/>
</dbReference>
<proteinExistence type="predicted"/>
<gene>
    <name evidence="6" type="ORF">JK358_38375</name>
</gene>
<evidence type="ECO:0000256" key="3">
    <source>
        <dbReference type="ARBA" id="ARBA00022840"/>
    </source>
</evidence>
<dbReference type="Gene3D" id="3.40.50.20">
    <property type="match status" value="1"/>
</dbReference>
<evidence type="ECO:0000256" key="2">
    <source>
        <dbReference type="ARBA" id="ARBA00022741"/>
    </source>
</evidence>
<dbReference type="PROSITE" id="PS50975">
    <property type="entry name" value="ATP_GRASP"/>
    <property type="match status" value="1"/>
</dbReference>
<accession>A0ABS1MI70</accession>
<organism evidence="6 7">
    <name type="scientific">Nocardia acididurans</name>
    <dbReference type="NCBI Taxonomy" id="2802282"/>
    <lineage>
        <taxon>Bacteria</taxon>
        <taxon>Bacillati</taxon>
        <taxon>Actinomycetota</taxon>
        <taxon>Actinomycetes</taxon>
        <taxon>Mycobacteriales</taxon>
        <taxon>Nocardiaceae</taxon>
        <taxon>Nocardia</taxon>
    </lineage>
</organism>
<dbReference type="EMBL" id="JAERRJ010000029">
    <property type="protein sequence ID" value="MBL1080279.1"/>
    <property type="molecule type" value="Genomic_DNA"/>
</dbReference>
<evidence type="ECO:0000313" key="6">
    <source>
        <dbReference type="EMBL" id="MBL1080279.1"/>
    </source>
</evidence>
<evidence type="ECO:0000256" key="4">
    <source>
        <dbReference type="PROSITE-ProRule" id="PRU00409"/>
    </source>
</evidence>
<keyword evidence="1" id="KW-0436">Ligase</keyword>
<dbReference type="Gene3D" id="3.30.1490.20">
    <property type="entry name" value="ATP-grasp fold, A domain"/>
    <property type="match status" value="1"/>
</dbReference>
<evidence type="ECO:0000256" key="1">
    <source>
        <dbReference type="ARBA" id="ARBA00022598"/>
    </source>
</evidence>
<dbReference type="Proteomes" id="UP000602198">
    <property type="component" value="Unassembled WGS sequence"/>
</dbReference>
<evidence type="ECO:0000313" key="7">
    <source>
        <dbReference type="Proteomes" id="UP000602198"/>
    </source>
</evidence>
<dbReference type="Gene3D" id="3.30.470.20">
    <property type="entry name" value="ATP-grasp fold, B domain"/>
    <property type="match status" value="1"/>
</dbReference>
<dbReference type="InterPro" id="IPR013815">
    <property type="entry name" value="ATP_grasp_subdomain_1"/>
</dbReference>
<dbReference type="PANTHER" id="PTHR43585">
    <property type="entry name" value="FUMIPYRROLE BIOSYNTHESIS PROTEIN C"/>
    <property type="match status" value="1"/>
</dbReference>
<comment type="caution">
    <text evidence="6">The sequence shown here is derived from an EMBL/GenBank/DDBJ whole genome shotgun (WGS) entry which is preliminary data.</text>
</comment>
<keyword evidence="7" id="KW-1185">Reference proteome</keyword>
<feature type="domain" description="ATP-grasp" evidence="5">
    <location>
        <begin position="115"/>
        <end position="305"/>
    </location>
</feature>
<protein>
    <recommendedName>
        <fullName evidence="5">ATP-grasp domain-containing protein</fullName>
    </recommendedName>
</protein>
<evidence type="ECO:0000259" key="5">
    <source>
        <dbReference type="PROSITE" id="PS50975"/>
    </source>
</evidence>
<dbReference type="InterPro" id="IPR011761">
    <property type="entry name" value="ATP-grasp"/>
</dbReference>
<reference evidence="6 7" key="1">
    <citation type="submission" date="2021-01" db="EMBL/GenBank/DDBJ databases">
        <title>WGS of actinomycetes isolated from Thailand.</title>
        <authorList>
            <person name="Thawai C."/>
        </authorList>
    </citation>
    <scope>NUCLEOTIDE SEQUENCE [LARGE SCALE GENOMIC DNA]</scope>
    <source>
        <strain evidence="6 7">LPG 2</strain>
    </source>
</reference>
<keyword evidence="2 4" id="KW-0547">Nucleotide-binding</keyword>
<sequence length="408" mass="43963">MRQHIVVISPWSDRCVHYTDYVDHGHYAVSYICTEYSASTAPPTACAVEIVDKTSDVSAVSLAARELVQRFGAPARILAFSESDLEAAARLRAEFDVPGDQWERILRFRDKLVMSEMIAAAGVSLPAFADAPDKDAVSRFARTHGWPVVVKPRSGAGSRGFVKLNGPAELDAYSFEPVEPRVVQSFCAAPVGHVDGFWDGEQLGGWRASRCLMPPSEYLAGLPYASVEIDDPALIQRLGDFTARVCAAMSADPFVFHLEVFLDGENGAALSFLEIGARVGGAEIPFIWHEIHERDLFAVAADLQMGRPPAFPEFDSGVIGGWMLVPTPVSRPCVVTGVALDLPAGEVGPYARVLPQLHAVIPATSGYEHCGARFRFVGPSTAAVESSIRRTAAGLRLQCVPARSVAAL</sequence>
<name>A0ABS1MI70_9NOCA</name>
<dbReference type="PANTHER" id="PTHR43585:SF2">
    <property type="entry name" value="ATP-GRASP ENZYME FSQD"/>
    <property type="match status" value="1"/>
</dbReference>
<dbReference type="RefSeq" id="WP_201958706.1">
    <property type="nucleotide sequence ID" value="NZ_JAERRJ010000029.1"/>
</dbReference>
<keyword evidence="3 4" id="KW-0067">ATP-binding</keyword>